<keyword evidence="13 14" id="KW-0472">Membrane</keyword>
<keyword evidence="4" id="KW-1003">Cell membrane</keyword>
<dbReference type="GO" id="GO:0005524">
    <property type="term" value="F:ATP binding"/>
    <property type="evidence" value="ECO:0007669"/>
    <property type="project" value="UniProtKB-KW"/>
</dbReference>
<evidence type="ECO:0000256" key="9">
    <source>
        <dbReference type="ARBA" id="ARBA00022777"/>
    </source>
</evidence>
<evidence type="ECO:0000256" key="8">
    <source>
        <dbReference type="ARBA" id="ARBA00022741"/>
    </source>
</evidence>
<dbReference type="SUPFAM" id="SSF55890">
    <property type="entry name" value="Sporulation response regulatory protein Spo0B"/>
    <property type="match status" value="1"/>
</dbReference>
<dbReference type="Pfam" id="PF14689">
    <property type="entry name" value="SPOB_a"/>
    <property type="match status" value="1"/>
</dbReference>
<dbReference type="InterPro" id="IPR039506">
    <property type="entry name" value="SPOB_a"/>
</dbReference>
<comment type="subcellular location">
    <subcellularLocation>
        <location evidence="2">Cell membrane</location>
        <topology evidence="2">Multi-pass membrane protein</topology>
    </subcellularLocation>
</comment>
<dbReference type="InterPro" id="IPR033463">
    <property type="entry name" value="sCache_3"/>
</dbReference>
<feature type="domain" description="Histidine kinase" evidence="15">
    <location>
        <begin position="351"/>
        <end position="546"/>
    </location>
</feature>
<comment type="catalytic activity">
    <reaction evidence="1">
        <text>ATP + protein L-histidine = ADP + protein N-phospho-L-histidine.</text>
        <dbReference type="EC" id="2.7.13.3"/>
    </reaction>
</comment>
<dbReference type="EC" id="2.7.13.3" evidence="3"/>
<dbReference type="InterPro" id="IPR029151">
    <property type="entry name" value="Sensor-like_sf"/>
</dbReference>
<evidence type="ECO:0000256" key="10">
    <source>
        <dbReference type="ARBA" id="ARBA00022840"/>
    </source>
</evidence>
<dbReference type="GO" id="GO:0005886">
    <property type="term" value="C:plasma membrane"/>
    <property type="evidence" value="ECO:0007669"/>
    <property type="project" value="UniProtKB-SubCell"/>
</dbReference>
<dbReference type="CDD" id="cd16915">
    <property type="entry name" value="HATPase_DpiB-CitA-like"/>
    <property type="match status" value="1"/>
</dbReference>
<reference evidence="16" key="2">
    <citation type="submission" date="2021-09" db="EMBL/GenBank/DDBJ databases">
        <authorList>
            <person name="Gilroy R."/>
        </authorList>
    </citation>
    <scope>NUCLEOTIDE SEQUENCE</scope>
    <source>
        <strain evidence="16">CHK171-7178</strain>
    </source>
</reference>
<evidence type="ECO:0000256" key="4">
    <source>
        <dbReference type="ARBA" id="ARBA00022475"/>
    </source>
</evidence>
<feature type="transmembrane region" description="Helical" evidence="14">
    <location>
        <begin position="26"/>
        <end position="48"/>
    </location>
</feature>
<evidence type="ECO:0000313" key="17">
    <source>
        <dbReference type="Proteomes" id="UP000698173"/>
    </source>
</evidence>
<evidence type="ECO:0000256" key="6">
    <source>
        <dbReference type="ARBA" id="ARBA00022679"/>
    </source>
</evidence>
<dbReference type="InterPro" id="IPR005467">
    <property type="entry name" value="His_kinase_dom"/>
</dbReference>
<keyword evidence="6" id="KW-0808">Transferase</keyword>
<comment type="caution">
    <text evidence="16">The sequence shown here is derived from an EMBL/GenBank/DDBJ whole genome shotgun (WGS) entry which is preliminary data.</text>
</comment>
<reference evidence="16" key="1">
    <citation type="journal article" date="2021" name="PeerJ">
        <title>Extensive microbial diversity within the chicken gut microbiome revealed by metagenomics and culture.</title>
        <authorList>
            <person name="Gilroy R."/>
            <person name="Ravi A."/>
            <person name="Getino M."/>
            <person name="Pursley I."/>
            <person name="Horton D.L."/>
            <person name="Alikhan N.F."/>
            <person name="Baker D."/>
            <person name="Gharbi K."/>
            <person name="Hall N."/>
            <person name="Watson M."/>
            <person name="Adriaenssens E.M."/>
            <person name="Foster-Nyarko E."/>
            <person name="Jarju S."/>
            <person name="Secka A."/>
            <person name="Antonio M."/>
            <person name="Oren A."/>
            <person name="Chaudhuri R.R."/>
            <person name="La Ragione R."/>
            <person name="Hildebrand F."/>
            <person name="Pallen M.J."/>
        </authorList>
    </citation>
    <scope>NUCLEOTIDE SEQUENCE</scope>
    <source>
        <strain evidence="16">CHK171-7178</strain>
    </source>
</reference>
<keyword evidence="12" id="KW-0902">Two-component regulatory system</keyword>
<dbReference type="SMART" id="SM00387">
    <property type="entry name" value="HATPase_c"/>
    <property type="match status" value="1"/>
</dbReference>
<evidence type="ECO:0000256" key="13">
    <source>
        <dbReference type="ARBA" id="ARBA00023136"/>
    </source>
</evidence>
<dbReference type="GO" id="GO:0000155">
    <property type="term" value="F:phosphorelay sensor kinase activity"/>
    <property type="evidence" value="ECO:0007669"/>
    <property type="project" value="InterPro"/>
</dbReference>
<dbReference type="AlphaFoldDB" id="A0A921G0I3"/>
<keyword evidence="9 16" id="KW-0418">Kinase</keyword>
<evidence type="ECO:0000313" key="16">
    <source>
        <dbReference type="EMBL" id="HJF31501.1"/>
    </source>
</evidence>
<evidence type="ECO:0000256" key="2">
    <source>
        <dbReference type="ARBA" id="ARBA00004651"/>
    </source>
</evidence>
<dbReference type="Gene3D" id="3.30.450.20">
    <property type="entry name" value="PAS domain"/>
    <property type="match status" value="2"/>
</dbReference>
<keyword evidence="7 14" id="KW-0812">Transmembrane</keyword>
<sequence>MIYFQKSDIKTPHIKPNVTVNLKMKMILLIGILIIAIVLVIGLFIDYFMSDTLETQMGERALSVAESVAHIPELANAFGEENPALLIEPIITPIQEATGAEFIVIGNTEEIRYAHPIAAHIGEKMMGEDNERALVYGESYVSKAVGSLGSSLRAKVPIYLEGKIIGVVSVGFLADDIQSIIRTYNNQLWFVLLLIVGVAIIGAVVIASYIKKVLFGLEPEEITHLLIQKETILQSTHEGIIALNPDGMITMMNSSAQHLFFDKPITSNRYLGKMIKEISPTPHLSELLNDVDGLVDKEIVIGKNIVFINTVPIYFEQTFMGTVSTFRNKTEIELLTRELTRIKQYANALRAQTHEFSNKLHMILGLLQLGKKKEVIDFIQKESNLQKNWIRILIRKVADPLVSGILLGKLNQANESGVELAIHPDSILKGNLSEKKSEALLTAIGNLIDNAMDAVKNKPATNRKISIFFTDIGDDIIFEIEDSGEGIHMELSRKVFEQGYTSKAGVNRGFGLALTKQKITEVDGALYLEESELGGACFVISIPKDSVEGGDRVE</sequence>
<accession>A0A921G0I3</accession>
<dbReference type="InterPro" id="IPR003594">
    <property type="entry name" value="HATPase_dom"/>
</dbReference>
<evidence type="ECO:0000256" key="14">
    <source>
        <dbReference type="SAM" id="Phobius"/>
    </source>
</evidence>
<evidence type="ECO:0000259" key="15">
    <source>
        <dbReference type="PROSITE" id="PS50109"/>
    </source>
</evidence>
<dbReference type="PRINTS" id="PR00344">
    <property type="entry name" value="BCTRLSENSOR"/>
</dbReference>
<name>A0A921G0I3_SPOPS</name>
<evidence type="ECO:0000256" key="11">
    <source>
        <dbReference type="ARBA" id="ARBA00022989"/>
    </source>
</evidence>
<feature type="transmembrane region" description="Helical" evidence="14">
    <location>
        <begin position="188"/>
        <end position="210"/>
    </location>
</feature>
<keyword evidence="5" id="KW-0597">Phosphoprotein</keyword>
<dbReference type="Pfam" id="PF02518">
    <property type="entry name" value="HATPase_c"/>
    <property type="match status" value="1"/>
</dbReference>
<dbReference type="Gene3D" id="3.30.565.10">
    <property type="entry name" value="Histidine kinase-like ATPase, C-terminal domain"/>
    <property type="match status" value="1"/>
</dbReference>
<dbReference type="Pfam" id="PF17203">
    <property type="entry name" value="sCache_3_2"/>
    <property type="match status" value="1"/>
</dbReference>
<evidence type="ECO:0000256" key="3">
    <source>
        <dbReference type="ARBA" id="ARBA00012438"/>
    </source>
</evidence>
<dbReference type="SUPFAM" id="SSF103190">
    <property type="entry name" value="Sensory domain-like"/>
    <property type="match status" value="1"/>
</dbReference>
<dbReference type="InterPro" id="IPR016120">
    <property type="entry name" value="Sig_transdc_His_kin_SpoOB"/>
</dbReference>
<evidence type="ECO:0000256" key="7">
    <source>
        <dbReference type="ARBA" id="ARBA00022692"/>
    </source>
</evidence>
<evidence type="ECO:0000256" key="12">
    <source>
        <dbReference type="ARBA" id="ARBA00023012"/>
    </source>
</evidence>
<dbReference type="SUPFAM" id="SSF55874">
    <property type="entry name" value="ATPase domain of HSP90 chaperone/DNA topoisomerase II/histidine kinase"/>
    <property type="match status" value="1"/>
</dbReference>
<gene>
    <name evidence="16" type="ORF">K8V56_06950</name>
</gene>
<protein>
    <recommendedName>
        <fullName evidence="3">histidine kinase</fullName>
        <ecNumber evidence="3">2.7.13.3</ecNumber>
    </recommendedName>
</protein>
<dbReference type="Proteomes" id="UP000698173">
    <property type="component" value="Unassembled WGS sequence"/>
</dbReference>
<keyword evidence="8" id="KW-0547">Nucleotide-binding</keyword>
<evidence type="ECO:0000256" key="1">
    <source>
        <dbReference type="ARBA" id="ARBA00000085"/>
    </source>
</evidence>
<dbReference type="PANTHER" id="PTHR43547:SF10">
    <property type="entry name" value="SENSOR HISTIDINE KINASE DCUS"/>
    <property type="match status" value="1"/>
</dbReference>
<keyword evidence="11 14" id="KW-1133">Transmembrane helix</keyword>
<dbReference type="InterPro" id="IPR036890">
    <property type="entry name" value="HATPase_C_sf"/>
</dbReference>
<dbReference type="EMBL" id="DYWT01000113">
    <property type="protein sequence ID" value="HJF31501.1"/>
    <property type="molecule type" value="Genomic_DNA"/>
</dbReference>
<dbReference type="PANTHER" id="PTHR43547">
    <property type="entry name" value="TWO-COMPONENT HISTIDINE KINASE"/>
    <property type="match status" value="1"/>
</dbReference>
<organism evidence="16 17">
    <name type="scientific">Sporosarcina psychrophila</name>
    <name type="common">Bacillus psychrophilus</name>
    <dbReference type="NCBI Taxonomy" id="1476"/>
    <lineage>
        <taxon>Bacteria</taxon>
        <taxon>Bacillati</taxon>
        <taxon>Bacillota</taxon>
        <taxon>Bacilli</taxon>
        <taxon>Bacillales</taxon>
        <taxon>Caryophanaceae</taxon>
        <taxon>Sporosarcina</taxon>
    </lineage>
</organism>
<keyword evidence="10" id="KW-0067">ATP-binding</keyword>
<dbReference type="InterPro" id="IPR004358">
    <property type="entry name" value="Sig_transdc_His_kin-like_C"/>
</dbReference>
<dbReference type="PROSITE" id="PS50109">
    <property type="entry name" value="HIS_KIN"/>
    <property type="match status" value="1"/>
</dbReference>
<proteinExistence type="predicted"/>
<evidence type="ECO:0000256" key="5">
    <source>
        <dbReference type="ARBA" id="ARBA00022553"/>
    </source>
</evidence>
<dbReference type="Gene3D" id="1.10.287.130">
    <property type="match status" value="1"/>
</dbReference>